<organism evidence="9 10">
    <name type="scientific">Agromyces salentinus</name>
    <dbReference type="NCBI Taxonomy" id="269421"/>
    <lineage>
        <taxon>Bacteria</taxon>
        <taxon>Bacillati</taxon>
        <taxon>Actinomycetota</taxon>
        <taxon>Actinomycetes</taxon>
        <taxon>Micrococcales</taxon>
        <taxon>Microbacteriaceae</taxon>
        <taxon>Agromyces</taxon>
    </lineage>
</organism>
<dbReference type="Pfam" id="PF00877">
    <property type="entry name" value="NLPC_P60"/>
    <property type="match status" value="1"/>
</dbReference>
<evidence type="ECO:0000256" key="7">
    <source>
        <dbReference type="SAM" id="Phobius"/>
    </source>
</evidence>
<keyword evidence="5" id="KW-0175">Coiled coil</keyword>
<evidence type="ECO:0000313" key="10">
    <source>
        <dbReference type="Proteomes" id="UP001501746"/>
    </source>
</evidence>
<name>A0ABN2MU65_9MICO</name>
<feature type="transmembrane region" description="Helical" evidence="7">
    <location>
        <begin position="57"/>
        <end position="82"/>
    </location>
</feature>
<keyword evidence="3" id="KW-0378">Hydrolase</keyword>
<keyword evidence="7" id="KW-1133">Transmembrane helix</keyword>
<feature type="region of interest" description="Disordered" evidence="6">
    <location>
        <begin position="1"/>
        <end position="27"/>
    </location>
</feature>
<evidence type="ECO:0000256" key="6">
    <source>
        <dbReference type="SAM" id="MobiDB-lite"/>
    </source>
</evidence>
<feature type="domain" description="NlpC/P60" evidence="8">
    <location>
        <begin position="181"/>
        <end position="293"/>
    </location>
</feature>
<accession>A0ABN2MU65</accession>
<dbReference type="PANTHER" id="PTHR47053">
    <property type="entry name" value="MUREIN DD-ENDOPEPTIDASE MEPH-RELATED"/>
    <property type="match status" value="1"/>
</dbReference>
<evidence type="ECO:0000256" key="2">
    <source>
        <dbReference type="ARBA" id="ARBA00022670"/>
    </source>
</evidence>
<dbReference type="InterPro" id="IPR038765">
    <property type="entry name" value="Papain-like_cys_pep_sf"/>
</dbReference>
<dbReference type="PROSITE" id="PS51935">
    <property type="entry name" value="NLPC_P60"/>
    <property type="match status" value="1"/>
</dbReference>
<evidence type="ECO:0000256" key="3">
    <source>
        <dbReference type="ARBA" id="ARBA00022801"/>
    </source>
</evidence>
<protein>
    <recommendedName>
        <fullName evidence="8">NlpC/P60 domain-containing protein</fullName>
    </recommendedName>
</protein>
<comment type="similarity">
    <text evidence="1">Belongs to the peptidase C40 family.</text>
</comment>
<dbReference type="InterPro" id="IPR051202">
    <property type="entry name" value="Peptidase_C40"/>
</dbReference>
<keyword evidence="4" id="KW-0788">Thiol protease</keyword>
<dbReference type="Gene3D" id="3.90.1720.10">
    <property type="entry name" value="endopeptidase domain like (from Nostoc punctiforme)"/>
    <property type="match status" value="1"/>
</dbReference>
<dbReference type="InterPro" id="IPR000064">
    <property type="entry name" value="NLP_P60_dom"/>
</dbReference>
<keyword evidence="10" id="KW-1185">Reference proteome</keyword>
<keyword evidence="7" id="KW-0812">Transmembrane</keyword>
<reference evidence="9 10" key="1">
    <citation type="journal article" date="2019" name="Int. J. Syst. Evol. Microbiol.">
        <title>The Global Catalogue of Microorganisms (GCM) 10K type strain sequencing project: providing services to taxonomists for standard genome sequencing and annotation.</title>
        <authorList>
            <consortium name="The Broad Institute Genomics Platform"/>
            <consortium name="The Broad Institute Genome Sequencing Center for Infectious Disease"/>
            <person name="Wu L."/>
            <person name="Ma J."/>
        </authorList>
    </citation>
    <scope>NUCLEOTIDE SEQUENCE [LARGE SCALE GENOMIC DNA]</scope>
    <source>
        <strain evidence="9 10">JCM 14323</strain>
    </source>
</reference>
<evidence type="ECO:0000256" key="4">
    <source>
        <dbReference type="ARBA" id="ARBA00022807"/>
    </source>
</evidence>
<dbReference type="PANTHER" id="PTHR47053:SF1">
    <property type="entry name" value="MUREIN DD-ENDOPEPTIDASE MEPH-RELATED"/>
    <property type="match status" value="1"/>
</dbReference>
<evidence type="ECO:0000259" key="8">
    <source>
        <dbReference type="PROSITE" id="PS51935"/>
    </source>
</evidence>
<proteinExistence type="inferred from homology"/>
<keyword evidence="7" id="KW-0472">Membrane</keyword>
<evidence type="ECO:0000256" key="5">
    <source>
        <dbReference type="SAM" id="Coils"/>
    </source>
</evidence>
<sequence>MEEPDLARFTPRRPNAQLKRNSPKAVARKARDLAAVPAQDATAVKPLASTRPLRRGAFANVAVMTLAAGIVGTIAIPAYAFAPGSNGPRFATSDETKLTNAQAQSVEVAEDVIAAPVTKDGFAATTAAEIQAAAEAAAEAQRQAEEAEAARVAAETAMTSYAASYSGPSVGEFLESPPYPAYDLASVYNVATQYIGTPYVYGGATPAGFDCSGFVMYVYAQFGIGMPHSSAGQGAMGTPISEADAQPGDLVIMDGHDGFYAGNGMILHAPYEGASVRVQPIWTSDYTIVRIGI</sequence>
<dbReference type="EMBL" id="BAAANK010000006">
    <property type="protein sequence ID" value="GAA1837679.1"/>
    <property type="molecule type" value="Genomic_DNA"/>
</dbReference>
<dbReference type="SUPFAM" id="SSF54001">
    <property type="entry name" value="Cysteine proteinases"/>
    <property type="match status" value="1"/>
</dbReference>
<evidence type="ECO:0000256" key="1">
    <source>
        <dbReference type="ARBA" id="ARBA00007074"/>
    </source>
</evidence>
<evidence type="ECO:0000313" key="9">
    <source>
        <dbReference type="EMBL" id="GAA1837679.1"/>
    </source>
</evidence>
<feature type="coiled-coil region" evidence="5">
    <location>
        <begin position="123"/>
        <end position="157"/>
    </location>
</feature>
<keyword evidence="2" id="KW-0645">Protease</keyword>
<comment type="caution">
    <text evidence="9">The sequence shown here is derived from an EMBL/GenBank/DDBJ whole genome shotgun (WGS) entry which is preliminary data.</text>
</comment>
<gene>
    <name evidence="9" type="ORF">GCM10009750_23540</name>
</gene>
<dbReference type="Proteomes" id="UP001501746">
    <property type="component" value="Unassembled WGS sequence"/>
</dbReference>